<feature type="transmembrane region" description="Helical" evidence="1">
    <location>
        <begin position="46"/>
        <end position="67"/>
    </location>
</feature>
<evidence type="ECO:0000256" key="1">
    <source>
        <dbReference type="SAM" id="Phobius"/>
    </source>
</evidence>
<keyword evidence="1" id="KW-0812">Transmembrane</keyword>
<evidence type="ECO:0000313" key="2">
    <source>
        <dbReference type="EMBL" id="TDT15405.1"/>
    </source>
</evidence>
<keyword evidence="3" id="KW-1185">Reference proteome</keyword>
<organism evidence="2 3">
    <name type="scientific">Ilumatobacter fluminis</name>
    <dbReference type="NCBI Taxonomy" id="467091"/>
    <lineage>
        <taxon>Bacteria</taxon>
        <taxon>Bacillati</taxon>
        <taxon>Actinomycetota</taxon>
        <taxon>Acidimicrobiia</taxon>
        <taxon>Acidimicrobiales</taxon>
        <taxon>Ilumatobacteraceae</taxon>
        <taxon>Ilumatobacter</taxon>
    </lineage>
</organism>
<dbReference type="EMBL" id="SOAU01000001">
    <property type="protein sequence ID" value="TDT15405.1"/>
    <property type="molecule type" value="Genomic_DNA"/>
</dbReference>
<keyword evidence="1" id="KW-1133">Transmembrane helix</keyword>
<dbReference type="AlphaFoldDB" id="A0A4R7HWR1"/>
<dbReference type="RefSeq" id="WP_133867856.1">
    <property type="nucleotide sequence ID" value="NZ_SOAU01000001.1"/>
</dbReference>
<reference evidence="2 3" key="1">
    <citation type="submission" date="2019-03" db="EMBL/GenBank/DDBJ databases">
        <title>Sequencing the genomes of 1000 actinobacteria strains.</title>
        <authorList>
            <person name="Klenk H.-P."/>
        </authorList>
    </citation>
    <scope>NUCLEOTIDE SEQUENCE [LARGE SCALE GENOMIC DNA]</scope>
    <source>
        <strain evidence="2 3">DSM 18936</strain>
    </source>
</reference>
<dbReference type="Proteomes" id="UP000294558">
    <property type="component" value="Unassembled WGS sequence"/>
</dbReference>
<comment type="caution">
    <text evidence="2">The sequence shown here is derived from an EMBL/GenBank/DDBJ whole genome shotgun (WGS) entry which is preliminary data.</text>
</comment>
<feature type="transmembrane region" description="Helical" evidence="1">
    <location>
        <begin position="12"/>
        <end position="34"/>
    </location>
</feature>
<protein>
    <submittedName>
        <fullName evidence="2">Uncharacterized protein</fullName>
    </submittedName>
</protein>
<accession>A0A4R7HWR1</accession>
<proteinExistence type="predicted"/>
<evidence type="ECO:0000313" key="3">
    <source>
        <dbReference type="Proteomes" id="UP000294558"/>
    </source>
</evidence>
<name>A0A4R7HWR1_9ACTN</name>
<feature type="transmembrane region" description="Helical" evidence="1">
    <location>
        <begin position="79"/>
        <end position="99"/>
    </location>
</feature>
<keyword evidence="1" id="KW-0472">Membrane</keyword>
<feature type="transmembrane region" description="Helical" evidence="1">
    <location>
        <begin position="105"/>
        <end position="124"/>
    </location>
</feature>
<gene>
    <name evidence="2" type="ORF">BDK89_0975</name>
</gene>
<sequence>MNSQTIATPIATAGRVWLVLGWGAILLPVVYLTVVGWDSGEHGGTVILIGLSATLFQLAVWSSVWLVTRHNGSAVRRTAFGAGAASSLITSVLVLAATVSPAWAVTTYVVVALLAIVVIALLTARNRGAAG</sequence>